<accession>A0A365UD57</accession>
<evidence type="ECO:0000313" key="1">
    <source>
        <dbReference type="EMBL" id="RBI87486.1"/>
    </source>
</evidence>
<dbReference type="RefSeq" id="WP_113287509.1">
    <property type="nucleotide sequence ID" value="NZ_QNTQ01000001.1"/>
</dbReference>
<protein>
    <recommendedName>
        <fullName evidence="3">SGNH/GDSL hydrolase family protein</fullName>
    </recommendedName>
</protein>
<keyword evidence="2" id="KW-1185">Reference proteome</keyword>
<evidence type="ECO:0000313" key="2">
    <source>
        <dbReference type="Proteomes" id="UP000253370"/>
    </source>
</evidence>
<proteinExistence type="predicted"/>
<comment type="caution">
    <text evidence="1">The sequence shown here is derived from an EMBL/GenBank/DDBJ whole genome shotgun (WGS) entry which is preliminary data.</text>
</comment>
<dbReference type="EMBL" id="QNTQ01000001">
    <property type="protein sequence ID" value="RBI87486.1"/>
    <property type="molecule type" value="Genomic_DNA"/>
</dbReference>
<dbReference type="SUPFAM" id="SSF52266">
    <property type="entry name" value="SGNH hydrolase"/>
    <property type="match status" value="1"/>
</dbReference>
<sequence>MTTQSTEARAGPGWRQAALFAGLFLALYAALAALAEVRVGRGAEESAFQKLLAARGAQADWIVLGASHALPLAYGDVPGRLAEQTGARMLVLAELGAGPVYARFVARQALRDVRPARLLYVLDPFAFQAREWNAGRVEDRTLLRTTPLRISTARLMAGMVAREGVDPRALADYLAGFSKLNPPRRFATDGWQGAAAFDRVARPSRHAVQSRIDYLYPEGSGPAQADPALEAFAALIDEAQAAGVEVVAVRLPLPEHFRDALPASTTVLDAARRIMAAREVPFHDLSAELDDPALYFDTDHLNRTGVERLYVEHLRAILTAAPQ</sequence>
<name>A0A365UD57_9RHOB</name>
<gene>
    <name evidence="1" type="ORF">DRV85_00715</name>
</gene>
<organism evidence="1 2">
    <name type="scientific">Rhodosalinus halophilus</name>
    <dbReference type="NCBI Taxonomy" id="2259333"/>
    <lineage>
        <taxon>Bacteria</taxon>
        <taxon>Pseudomonadati</taxon>
        <taxon>Pseudomonadota</taxon>
        <taxon>Alphaproteobacteria</taxon>
        <taxon>Rhodobacterales</taxon>
        <taxon>Paracoccaceae</taxon>
        <taxon>Rhodosalinus</taxon>
    </lineage>
</organism>
<evidence type="ECO:0008006" key="3">
    <source>
        <dbReference type="Google" id="ProtNLM"/>
    </source>
</evidence>
<dbReference type="AlphaFoldDB" id="A0A365UD57"/>
<dbReference type="OrthoDB" id="7834371at2"/>
<dbReference type="Proteomes" id="UP000253370">
    <property type="component" value="Unassembled WGS sequence"/>
</dbReference>
<reference evidence="1 2" key="1">
    <citation type="submission" date="2018-07" db="EMBL/GenBank/DDBJ databases">
        <title>Rhodosalinus sp. strain E84T genomic sequence and assembly.</title>
        <authorList>
            <person name="Liu Z.-W."/>
            <person name="Lu D.-C."/>
        </authorList>
    </citation>
    <scope>NUCLEOTIDE SEQUENCE [LARGE SCALE GENOMIC DNA]</scope>
    <source>
        <strain evidence="1 2">E84</strain>
    </source>
</reference>